<dbReference type="InterPro" id="IPR036271">
    <property type="entry name" value="Tet_transcr_reg_TetR-rel_C_sf"/>
</dbReference>
<evidence type="ECO:0000313" key="6">
    <source>
        <dbReference type="EMBL" id="TCJ84788.1"/>
    </source>
</evidence>
<dbReference type="PANTHER" id="PTHR47506">
    <property type="entry name" value="TRANSCRIPTIONAL REGULATORY PROTEIN"/>
    <property type="match status" value="1"/>
</dbReference>
<dbReference type="Gene3D" id="1.10.357.10">
    <property type="entry name" value="Tetracycline Repressor, domain 2"/>
    <property type="match status" value="1"/>
</dbReference>
<evidence type="ECO:0000313" key="7">
    <source>
        <dbReference type="Proteomes" id="UP000294887"/>
    </source>
</evidence>
<reference evidence="6 7" key="1">
    <citation type="submission" date="2019-03" db="EMBL/GenBank/DDBJ databases">
        <title>Genomic Encyclopedia of Type Strains, Phase IV (KMG-IV): sequencing the most valuable type-strain genomes for metagenomic binning, comparative biology and taxonomic classification.</title>
        <authorList>
            <person name="Goeker M."/>
        </authorList>
    </citation>
    <scope>NUCLEOTIDE SEQUENCE [LARGE SCALE GENOMIC DNA]</scope>
    <source>
        <strain evidence="6 7">DSM 24830</strain>
    </source>
</reference>
<keyword evidence="7" id="KW-1185">Reference proteome</keyword>
<dbReference type="PANTHER" id="PTHR47506:SF1">
    <property type="entry name" value="HTH-TYPE TRANSCRIPTIONAL REGULATOR YJDC"/>
    <property type="match status" value="1"/>
</dbReference>
<dbReference type="SUPFAM" id="SSF46689">
    <property type="entry name" value="Homeodomain-like"/>
    <property type="match status" value="1"/>
</dbReference>
<dbReference type="SUPFAM" id="SSF48498">
    <property type="entry name" value="Tetracyclin repressor-like, C-terminal domain"/>
    <property type="match status" value="1"/>
</dbReference>
<evidence type="ECO:0000256" key="1">
    <source>
        <dbReference type="ARBA" id="ARBA00023015"/>
    </source>
</evidence>
<dbReference type="PROSITE" id="PS01081">
    <property type="entry name" value="HTH_TETR_1"/>
    <property type="match status" value="1"/>
</dbReference>
<evidence type="ECO:0000256" key="4">
    <source>
        <dbReference type="PROSITE-ProRule" id="PRU00335"/>
    </source>
</evidence>
<evidence type="ECO:0000256" key="2">
    <source>
        <dbReference type="ARBA" id="ARBA00023125"/>
    </source>
</evidence>
<comment type="caution">
    <text evidence="6">The sequence shown here is derived from an EMBL/GenBank/DDBJ whole genome shotgun (WGS) entry which is preliminary data.</text>
</comment>
<gene>
    <name evidence="6" type="ORF">EV695_2749</name>
</gene>
<dbReference type="InterPro" id="IPR023772">
    <property type="entry name" value="DNA-bd_HTH_TetR-type_CS"/>
</dbReference>
<dbReference type="RefSeq" id="WP_131906524.1">
    <property type="nucleotide sequence ID" value="NZ_BAAAFU010000006.1"/>
</dbReference>
<feature type="domain" description="HTH tetR-type" evidence="5">
    <location>
        <begin position="8"/>
        <end position="68"/>
    </location>
</feature>
<name>A0A4R1EZX5_9GAMM</name>
<dbReference type="Pfam" id="PF00440">
    <property type="entry name" value="TetR_N"/>
    <property type="match status" value="1"/>
</dbReference>
<dbReference type="OrthoDB" id="270177at2"/>
<dbReference type="PRINTS" id="PR00455">
    <property type="entry name" value="HTHTETR"/>
</dbReference>
<proteinExistence type="predicted"/>
<protein>
    <submittedName>
        <fullName evidence="6">TetR family transcriptional regulator</fullName>
    </submittedName>
</protein>
<dbReference type="AlphaFoldDB" id="A0A4R1EZX5"/>
<sequence>MSAGRKRTFDKDEALDKAMRVFWKNGYSGTSLSDLTTELGINKPSLYAAFGNKEKLFEAALERYLSEYASPLSQTLSEGEAIPVKDALRAYIYKIIEIQAGDENPGGCFFVKSHCESGGVGFPDDMSALMEKKQAMHEEMISNFLQQKIAEGQFTEEANLKEITGYLMAVIYGLSVHARTGKSKQELQEIANFSLNMLPVK</sequence>
<dbReference type="InterPro" id="IPR001647">
    <property type="entry name" value="HTH_TetR"/>
</dbReference>
<keyword evidence="1" id="KW-0805">Transcription regulation</keyword>
<dbReference type="InterPro" id="IPR009057">
    <property type="entry name" value="Homeodomain-like_sf"/>
</dbReference>
<evidence type="ECO:0000256" key="3">
    <source>
        <dbReference type="ARBA" id="ARBA00023163"/>
    </source>
</evidence>
<dbReference type="EMBL" id="SMFQ01000004">
    <property type="protein sequence ID" value="TCJ84788.1"/>
    <property type="molecule type" value="Genomic_DNA"/>
</dbReference>
<dbReference type="GO" id="GO:0003677">
    <property type="term" value="F:DNA binding"/>
    <property type="evidence" value="ECO:0007669"/>
    <property type="project" value="UniProtKB-UniRule"/>
</dbReference>
<accession>A0A4R1EZX5</accession>
<dbReference type="Gene3D" id="1.10.10.60">
    <property type="entry name" value="Homeodomain-like"/>
    <property type="match status" value="1"/>
</dbReference>
<dbReference type="Pfam" id="PF16925">
    <property type="entry name" value="TetR_C_13"/>
    <property type="match status" value="1"/>
</dbReference>
<dbReference type="InterPro" id="IPR011075">
    <property type="entry name" value="TetR_C"/>
</dbReference>
<dbReference type="Proteomes" id="UP000294887">
    <property type="component" value="Unassembled WGS sequence"/>
</dbReference>
<keyword evidence="3" id="KW-0804">Transcription</keyword>
<keyword evidence="2 4" id="KW-0238">DNA-binding</keyword>
<evidence type="ECO:0000259" key="5">
    <source>
        <dbReference type="PROSITE" id="PS50977"/>
    </source>
</evidence>
<organism evidence="6 7">
    <name type="scientific">Cocleimonas flava</name>
    <dbReference type="NCBI Taxonomy" id="634765"/>
    <lineage>
        <taxon>Bacteria</taxon>
        <taxon>Pseudomonadati</taxon>
        <taxon>Pseudomonadota</taxon>
        <taxon>Gammaproteobacteria</taxon>
        <taxon>Thiotrichales</taxon>
        <taxon>Thiotrichaceae</taxon>
        <taxon>Cocleimonas</taxon>
    </lineage>
</organism>
<dbReference type="PROSITE" id="PS50977">
    <property type="entry name" value="HTH_TETR_2"/>
    <property type="match status" value="1"/>
</dbReference>
<feature type="DNA-binding region" description="H-T-H motif" evidence="4">
    <location>
        <begin position="31"/>
        <end position="50"/>
    </location>
</feature>